<dbReference type="EMBL" id="KZ110591">
    <property type="protein sequence ID" value="OSX67953.1"/>
    <property type="molecule type" value="Genomic_DNA"/>
</dbReference>
<evidence type="ECO:0000313" key="1">
    <source>
        <dbReference type="EMBL" id="OSX67953.1"/>
    </source>
</evidence>
<dbReference type="OrthoDB" id="2423701at2759"/>
<organism evidence="1 2">
    <name type="scientific">Postia placenta MAD-698-R-SB12</name>
    <dbReference type="NCBI Taxonomy" id="670580"/>
    <lineage>
        <taxon>Eukaryota</taxon>
        <taxon>Fungi</taxon>
        <taxon>Dikarya</taxon>
        <taxon>Basidiomycota</taxon>
        <taxon>Agaricomycotina</taxon>
        <taxon>Agaricomycetes</taxon>
        <taxon>Polyporales</taxon>
        <taxon>Adustoporiaceae</taxon>
        <taxon>Rhodonia</taxon>
    </lineage>
</organism>
<dbReference type="Proteomes" id="UP000194127">
    <property type="component" value="Unassembled WGS sequence"/>
</dbReference>
<evidence type="ECO:0008006" key="3">
    <source>
        <dbReference type="Google" id="ProtNLM"/>
    </source>
</evidence>
<dbReference type="AlphaFoldDB" id="A0A1X6NHW6"/>
<dbReference type="RefSeq" id="XP_024344747.1">
    <property type="nucleotide sequence ID" value="XM_024483877.1"/>
</dbReference>
<keyword evidence="2" id="KW-1185">Reference proteome</keyword>
<protein>
    <recommendedName>
        <fullName evidence="3">RNA-polymerase II-associated protein 3-like C-terminal domain-containing protein</fullName>
    </recommendedName>
</protein>
<evidence type="ECO:0000313" key="2">
    <source>
        <dbReference type="Proteomes" id="UP000194127"/>
    </source>
</evidence>
<dbReference type="Gene3D" id="1.25.40.10">
    <property type="entry name" value="Tetratricopeptide repeat domain"/>
    <property type="match status" value="1"/>
</dbReference>
<dbReference type="SUPFAM" id="SSF48452">
    <property type="entry name" value="TPR-like"/>
    <property type="match status" value="1"/>
</dbReference>
<dbReference type="STRING" id="670580.A0A1X6NHW6"/>
<gene>
    <name evidence="1" type="ORF">POSPLADRAFT_1129769</name>
</gene>
<dbReference type="InterPro" id="IPR011990">
    <property type="entry name" value="TPR-like_helical_dom_sf"/>
</dbReference>
<sequence length="419" mass="46977">MSAEVLRLKEEGNALFCKHEYAAAHQKYSDALAHDDKNAVLYSNRAACSLGLSRRRRSIRNMPRHGRSLCEHEKSRESWAKALGALPAVGLTAAEERQKKQYTDELKNTVEALSNRPGQVPYVTVKAADAPWVRAEAMSARLRTDPTLMQSSDWKEGLRMMKQLKTTKIRGTIALSGYTGKRQRIDGWDGVRPALAVTLRGWLMRGFEALQISNKGDVALEFYTRVLAVLDWGRHAWRNVSIKDKGAIFMPTIARGIKCLRLDAMMVNLAAFWLTSIFGISKDMSHRAGSSARLDGSIRGVQSITGRDGNGPCRLPTRSDRPWILSVVLSLSKGRGTFVTFLQCATDALLACSTIKELLPVMKRLRLAIPEMKKIWEHSSMARERDMALQHTLRCEEQILEGLKKGNFKLDDQISRQLG</sequence>
<name>A0A1X6NHW6_9APHY</name>
<proteinExistence type="predicted"/>
<accession>A0A1X6NHW6</accession>
<dbReference type="GeneID" id="36328826"/>
<reference evidence="1 2" key="1">
    <citation type="submission" date="2017-04" db="EMBL/GenBank/DDBJ databases">
        <title>Genome Sequence of the Model Brown-Rot Fungus Postia placenta SB12.</title>
        <authorList>
            <consortium name="DOE Joint Genome Institute"/>
            <person name="Gaskell J."/>
            <person name="Kersten P."/>
            <person name="Larrondo L.F."/>
            <person name="Canessa P."/>
            <person name="Martinez D."/>
            <person name="Hibbett D."/>
            <person name="Schmoll M."/>
            <person name="Kubicek C.P."/>
            <person name="Martinez A.T."/>
            <person name="Yadav J."/>
            <person name="Master E."/>
            <person name="Magnuson J.K."/>
            <person name="James T."/>
            <person name="Yaver D."/>
            <person name="Berka R."/>
            <person name="Labutti K."/>
            <person name="Lipzen A."/>
            <person name="Aerts A."/>
            <person name="Barry K."/>
            <person name="Henrissat B."/>
            <person name="Blanchette R."/>
            <person name="Grigoriev I."/>
            <person name="Cullen D."/>
        </authorList>
    </citation>
    <scope>NUCLEOTIDE SEQUENCE [LARGE SCALE GENOMIC DNA]</scope>
    <source>
        <strain evidence="1 2">MAD-698-R-SB12</strain>
    </source>
</reference>